<feature type="compositionally biased region" description="Low complexity" evidence="6">
    <location>
        <begin position="564"/>
        <end position="580"/>
    </location>
</feature>
<dbReference type="RefSeq" id="WP_310536540.1">
    <property type="nucleotide sequence ID" value="NZ_BAAAOC010000092.1"/>
</dbReference>
<reference evidence="10" key="1">
    <citation type="submission" date="2023-07" db="EMBL/GenBank/DDBJ databases">
        <title>Description of three actinobacteria isolated from air of manufacturing shop in a pharmaceutical factory.</title>
        <authorList>
            <person name="Zhang D.-F."/>
        </authorList>
    </citation>
    <scope>NUCLEOTIDE SEQUENCE [LARGE SCALE GENOMIC DNA]</scope>
    <source>
        <strain evidence="10">CCTCC AB 207010</strain>
    </source>
</reference>
<evidence type="ECO:0000313" key="10">
    <source>
        <dbReference type="Proteomes" id="UP001260872"/>
    </source>
</evidence>
<evidence type="ECO:0000256" key="7">
    <source>
        <dbReference type="SAM" id="Phobius"/>
    </source>
</evidence>
<accession>A0ABU1FSL1</accession>
<dbReference type="PANTHER" id="PTHR31566:SF0">
    <property type="entry name" value="CYTOCHROME C BIOGENESIS PROTEIN CCS1, CHLOROPLASTIC"/>
    <property type="match status" value="1"/>
</dbReference>
<comment type="subcellular location">
    <subcellularLocation>
        <location evidence="1">Membrane</location>
        <topology evidence="1">Multi-pass membrane protein</topology>
    </subcellularLocation>
</comment>
<keyword evidence="10" id="KW-1185">Reference proteome</keyword>
<sequence>MSTRKLVEPSAHRDNAREDALNAAQGSETKKDVVAPALGVLGMLRWAWTQLTSMRIALMLLLLLAVAAVPGSIFPQRVQDAFAVQTWIEDNPTIGPILDFLQFFDVYSSIWFSSIYLLLFISLIGCIIPRARKHWQQMTTPPPRTPRRLQRLPEYGALELAEDGPSPEQALKDAERVLKKRRYRTELRLDDAGTGSVGAEKGYLKEVGNIIFHVSLVGVLVFVALGSMLSYRGQKVLIEDEGFVNALVAYDNFYPGTWFSEEDLEPFSIRLNDFEREFDRQMFDDEPNPHYGQALGFTADVTVQDGADAEPEDTTLRVNHPLTLGGAQVYLVGNGYAPVVTVRDGNGDVAFSGPVITRPDDPVYTSMMVVKAPDAAPEQLGFVGLFLPTAHDTGEGLAVSVDPELYNPELHLNSYYGDLGLDDGIPQNVYVLDTENLEVLNSREVEAGGIVLAPGETLELPEGMGTIEFEEVQDYIAIDIHYNPGEMGVLIFALTAAGGLIASLFLRRRRAWVTVERTEAGRTLVRYGLLSRGEDFSLRDENIALRTQLEKIWPVRPPEEPEAAEAGSAADTTTGESRGS</sequence>
<evidence type="ECO:0000256" key="3">
    <source>
        <dbReference type="ARBA" id="ARBA00022748"/>
    </source>
</evidence>
<dbReference type="InterPro" id="IPR007816">
    <property type="entry name" value="ResB-like_domain"/>
</dbReference>
<feature type="region of interest" description="Disordered" evidence="6">
    <location>
        <begin position="554"/>
        <end position="580"/>
    </location>
</feature>
<dbReference type="InterPro" id="IPR023494">
    <property type="entry name" value="Cyt_c_bgen_Ccs1/CcsB/ResB"/>
</dbReference>
<dbReference type="Proteomes" id="UP001260872">
    <property type="component" value="Unassembled WGS sequence"/>
</dbReference>
<dbReference type="Pfam" id="PF05140">
    <property type="entry name" value="ResB"/>
    <property type="match status" value="1"/>
</dbReference>
<gene>
    <name evidence="9" type="ORF">RH857_03230</name>
</gene>
<dbReference type="PANTHER" id="PTHR31566">
    <property type="entry name" value="CYTOCHROME C BIOGENESIS PROTEIN CCS1, CHLOROPLASTIC"/>
    <property type="match status" value="1"/>
</dbReference>
<keyword evidence="3" id="KW-0201">Cytochrome c-type biogenesis</keyword>
<keyword evidence="5 7" id="KW-0472">Membrane</keyword>
<evidence type="ECO:0000313" key="9">
    <source>
        <dbReference type="EMBL" id="MDR5711153.1"/>
    </source>
</evidence>
<evidence type="ECO:0000256" key="5">
    <source>
        <dbReference type="ARBA" id="ARBA00023136"/>
    </source>
</evidence>
<evidence type="ECO:0000256" key="4">
    <source>
        <dbReference type="ARBA" id="ARBA00022989"/>
    </source>
</evidence>
<evidence type="ECO:0000256" key="1">
    <source>
        <dbReference type="ARBA" id="ARBA00004141"/>
    </source>
</evidence>
<feature type="transmembrane region" description="Helical" evidence="7">
    <location>
        <begin position="110"/>
        <end position="128"/>
    </location>
</feature>
<proteinExistence type="predicted"/>
<protein>
    <submittedName>
        <fullName evidence="9">Cytochrome c biogenesis protein ResB</fullName>
    </submittedName>
</protein>
<evidence type="ECO:0000256" key="2">
    <source>
        <dbReference type="ARBA" id="ARBA00022692"/>
    </source>
</evidence>
<evidence type="ECO:0000256" key="6">
    <source>
        <dbReference type="SAM" id="MobiDB-lite"/>
    </source>
</evidence>
<keyword evidence="2 7" id="KW-0812">Transmembrane</keyword>
<evidence type="ECO:0000259" key="8">
    <source>
        <dbReference type="Pfam" id="PF05140"/>
    </source>
</evidence>
<name>A0ABU1FSL1_9MICC</name>
<feature type="domain" description="ResB-like" evidence="8">
    <location>
        <begin position="54"/>
        <end position="541"/>
    </location>
</feature>
<feature type="transmembrane region" description="Helical" evidence="7">
    <location>
        <begin position="210"/>
        <end position="231"/>
    </location>
</feature>
<dbReference type="EMBL" id="JAVKGT010000006">
    <property type="protein sequence ID" value="MDR5711153.1"/>
    <property type="molecule type" value="Genomic_DNA"/>
</dbReference>
<comment type="caution">
    <text evidence="9">The sequence shown here is derived from an EMBL/GenBank/DDBJ whole genome shotgun (WGS) entry which is preliminary data.</text>
</comment>
<organism evidence="9 10">
    <name type="scientific">Nesterenkonia flava</name>
    <dbReference type="NCBI Taxonomy" id="469799"/>
    <lineage>
        <taxon>Bacteria</taxon>
        <taxon>Bacillati</taxon>
        <taxon>Actinomycetota</taxon>
        <taxon>Actinomycetes</taxon>
        <taxon>Micrococcales</taxon>
        <taxon>Micrococcaceae</taxon>
        <taxon>Nesterenkonia</taxon>
    </lineage>
</organism>
<feature type="transmembrane region" description="Helical" evidence="7">
    <location>
        <begin position="487"/>
        <end position="506"/>
    </location>
</feature>
<feature type="transmembrane region" description="Helical" evidence="7">
    <location>
        <begin position="56"/>
        <end position="74"/>
    </location>
</feature>
<keyword evidence="4 7" id="KW-1133">Transmembrane helix</keyword>